<dbReference type="PROSITE" id="PS50878">
    <property type="entry name" value="RT_POL"/>
    <property type="match status" value="1"/>
</dbReference>
<dbReference type="InterPro" id="IPR000477">
    <property type="entry name" value="RT_dom"/>
</dbReference>
<reference evidence="1" key="1">
    <citation type="submission" date="2020-04" db="EMBL/GenBank/DDBJ databases">
        <authorList>
            <person name="Alioto T."/>
            <person name="Alioto T."/>
            <person name="Gomez Garrido J."/>
        </authorList>
    </citation>
    <scope>NUCLEOTIDE SEQUENCE</scope>
    <source>
        <strain evidence="1">A484AB</strain>
    </source>
</reference>
<organism evidence="1 2">
    <name type="scientific">Paramuricea clavata</name>
    <name type="common">Red gorgonian</name>
    <name type="synonym">Violescent sea-whip</name>
    <dbReference type="NCBI Taxonomy" id="317549"/>
    <lineage>
        <taxon>Eukaryota</taxon>
        <taxon>Metazoa</taxon>
        <taxon>Cnidaria</taxon>
        <taxon>Anthozoa</taxon>
        <taxon>Octocorallia</taxon>
        <taxon>Malacalcyonacea</taxon>
        <taxon>Plexauridae</taxon>
        <taxon>Paramuricea</taxon>
    </lineage>
</organism>
<dbReference type="OrthoDB" id="5954773at2759"/>
<dbReference type="EMBL" id="CACRXK020002015">
    <property type="protein sequence ID" value="CAB3992288.1"/>
    <property type="molecule type" value="Genomic_DNA"/>
</dbReference>
<dbReference type="Proteomes" id="UP001152795">
    <property type="component" value="Unassembled WGS sequence"/>
</dbReference>
<sequence>MSHFYSTPTVTAPLGRSDHHVINWSRNTDSAACLIKKGITKRKVRRFTQSSCAAFGRWCSDHVWFSDVQHPDSATALASSFTSELSSAIDLFFPTKTIKIHATDKPWMTPMLKQLIIQRQRAFHSGDRAVWLHHRDKVQREISSQKHTYYARKIQNLKNSNPRQWWNYIKQITGKEKSTPNFDITSDGVPMSDLELCGKLNEHFLSASADLPPLDLAFDRINHNILIAKLIVLGVRRCLIPWICDFLSNRRQAVKINEFRSEWAYVNGGVPQGKKLGPILFLVMINDLKMKSLNSFHWKYVDDVTISEVIKETEESRLQTELNELQQWACENDMKLNGLKCKKMVVSFLRQSDNYTPLHINDQQLELVTSFKILGLTINNHLKWNDNVAIIVKKRRNAFTSFGCCVDLEFHPLTCSQSITP</sequence>
<dbReference type="Pfam" id="PF00078">
    <property type="entry name" value="RVT_1"/>
    <property type="match status" value="1"/>
</dbReference>
<dbReference type="PANTHER" id="PTHR47510:SF3">
    <property type="entry name" value="ENDO_EXONUCLEASE_PHOSPHATASE DOMAIN-CONTAINING PROTEIN"/>
    <property type="match status" value="1"/>
</dbReference>
<name>A0A6S7GK11_PARCT</name>
<accession>A0A6S7GK11</accession>
<dbReference type="PANTHER" id="PTHR47510">
    <property type="entry name" value="REVERSE TRANSCRIPTASE DOMAIN-CONTAINING PROTEIN"/>
    <property type="match status" value="1"/>
</dbReference>
<dbReference type="AlphaFoldDB" id="A0A6S7GK11"/>
<comment type="caution">
    <text evidence="1">The sequence shown here is derived from an EMBL/GenBank/DDBJ whole genome shotgun (WGS) entry which is preliminary data.</text>
</comment>
<keyword evidence="2" id="KW-1185">Reference proteome</keyword>
<dbReference type="SUPFAM" id="SSF56672">
    <property type="entry name" value="DNA/RNA polymerases"/>
    <property type="match status" value="1"/>
</dbReference>
<dbReference type="InterPro" id="IPR043502">
    <property type="entry name" value="DNA/RNA_pol_sf"/>
</dbReference>
<proteinExistence type="predicted"/>
<protein>
    <submittedName>
        <fullName evidence="1">Uncharacterized protein</fullName>
    </submittedName>
</protein>
<evidence type="ECO:0000313" key="2">
    <source>
        <dbReference type="Proteomes" id="UP001152795"/>
    </source>
</evidence>
<evidence type="ECO:0000313" key="1">
    <source>
        <dbReference type="EMBL" id="CAB3992288.1"/>
    </source>
</evidence>
<gene>
    <name evidence="1" type="ORF">PACLA_8A077175</name>
</gene>